<dbReference type="InterPro" id="IPR028098">
    <property type="entry name" value="Glyco_trans_4-like_N"/>
</dbReference>
<dbReference type="Pfam" id="PF00534">
    <property type="entry name" value="Glycos_transf_1"/>
    <property type="match status" value="1"/>
</dbReference>
<evidence type="ECO:0000259" key="2">
    <source>
        <dbReference type="Pfam" id="PF13439"/>
    </source>
</evidence>
<dbReference type="Proteomes" id="UP001589789">
    <property type="component" value="Unassembled WGS sequence"/>
</dbReference>
<dbReference type="EMBL" id="JBHLVZ010000013">
    <property type="protein sequence ID" value="MFC0385757.1"/>
    <property type="molecule type" value="Genomic_DNA"/>
</dbReference>
<evidence type="ECO:0000313" key="4">
    <source>
        <dbReference type="Proteomes" id="UP001589789"/>
    </source>
</evidence>
<protein>
    <submittedName>
        <fullName evidence="3">Glycosyltransferase family 4 protein</fullName>
        <ecNumber evidence="3">2.4.-.-</ecNumber>
    </submittedName>
</protein>
<keyword evidence="3" id="KW-0328">Glycosyltransferase</keyword>
<dbReference type="PANTHER" id="PTHR46401:SF8">
    <property type="entry name" value="BLL6006 PROTEIN"/>
    <property type="match status" value="1"/>
</dbReference>
<dbReference type="InterPro" id="IPR001296">
    <property type="entry name" value="Glyco_trans_1"/>
</dbReference>
<dbReference type="PANTHER" id="PTHR46401">
    <property type="entry name" value="GLYCOSYLTRANSFERASE WBBK-RELATED"/>
    <property type="match status" value="1"/>
</dbReference>
<evidence type="ECO:0000313" key="3">
    <source>
        <dbReference type="EMBL" id="MFC0385757.1"/>
    </source>
</evidence>
<dbReference type="GO" id="GO:0016757">
    <property type="term" value="F:glycosyltransferase activity"/>
    <property type="evidence" value="ECO:0007669"/>
    <property type="project" value="UniProtKB-KW"/>
</dbReference>
<dbReference type="RefSeq" id="WP_377049901.1">
    <property type="nucleotide sequence ID" value="NZ_JBHLVZ010000013.1"/>
</dbReference>
<keyword evidence="3" id="KW-0808">Transferase</keyword>
<keyword evidence="4" id="KW-1185">Reference proteome</keyword>
<gene>
    <name evidence="3" type="ORF">ACFFIC_09325</name>
</gene>
<feature type="domain" description="Glycosyltransferase subfamily 4-like N-terminal" evidence="2">
    <location>
        <begin position="21"/>
        <end position="187"/>
    </location>
</feature>
<evidence type="ECO:0000259" key="1">
    <source>
        <dbReference type="Pfam" id="PF00534"/>
    </source>
</evidence>
<dbReference type="Pfam" id="PF13439">
    <property type="entry name" value="Glyco_transf_4"/>
    <property type="match status" value="1"/>
</dbReference>
<reference evidence="3 4" key="1">
    <citation type="submission" date="2024-09" db="EMBL/GenBank/DDBJ databases">
        <authorList>
            <person name="Sun Q."/>
            <person name="Mori K."/>
        </authorList>
    </citation>
    <scope>NUCLEOTIDE SEQUENCE [LARGE SCALE GENOMIC DNA]</scope>
    <source>
        <strain evidence="3 4">CCM 7468</strain>
    </source>
</reference>
<accession>A0ABV6IQC5</accession>
<sequence length="375" mass="38640">MTRQGVHGGGARLLMTADAAGGIWPYTLDLAAGLAAHGVTPVLALLGPAPQPDQLARAAAIPGVEILPTGLPLDWLAEAPDELRAAGDALAGIARDARVDAVHLNSPAHAAGVAFPVPVVAVSHSCVVTWWDAVRGGPLPPAFAWHADLMRRGCLAAAALVTPSRAFADATARRYALPRRPKIVHNGRRALAAAGAAPAEPSTLFVLTAGRLWDKGKNLQTLDGAAARLGIPVLAAGPVSGPNGDRAEPRNLRLLGRLDEPALAALLAQRPIYASLALYEPFGLAVLEAAQAGCPLVLSDIPTFRELWGGAALYVPPRDEAAAAEAIARLAADPAERARLGAAARRRAGRYTVEAMAGAMLDVYRPLLVAGSVAA</sequence>
<comment type="caution">
    <text evidence="3">The sequence shown here is derived from an EMBL/GenBank/DDBJ whole genome shotgun (WGS) entry which is preliminary data.</text>
</comment>
<dbReference type="EC" id="2.4.-.-" evidence="3"/>
<proteinExistence type="predicted"/>
<dbReference type="CDD" id="cd03801">
    <property type="entry name" value="GT4_PimA-like"/>
    <property type="match status" value="1"/>
</dbReference>
<feature type="domain" description="Glycosyl transferase family 1" evidence="1">
    <location>
        <begin position="250"/>
        <end position="347"/>
    </location>
</feature>
<name>A0ABV6IQC5_9PROT</name>
<dbReference type="Gene3D" id="3.40.50.2000">
    <property type="entry name" value="Glycogen Phosphorylase B"/>
    <property type="match status" value="2"/>
</dbReference>
<dbReference type="SUPFAM" id="SSF53756">
    <property type="entry name" value="UDP-Glycosyltransferase/glycogen phosphorylase"/>
    <property type="match status" value="1"/>
</dbReference>
<organism evidence="3 4">
    <name type="scientific">Muricoccus vinaceus</name>
    <dbReference type="NCBI Taxonomy" id="424704"/>
    <lineage>
        <taxon>Bacteria</taxon>
        <taxon>Pseudomonadati</taxon>
        <taxon>Pseudomonadota</taxon>
        <taxon>Alphaproteobacteria</taxon>
        <taxon>Acetobacterales</taxon>
        <taxon>Roseomonadaceae</taxon>
        <taxon>Muricoccus</taxon>
    </lineage>
</organism>